<evidence type="ECO:0000259" key="1">
    <source>
        <dbReference type="Pfam" id="PF04734"/>
    </source>
</evidence>
<dbReference type="InterPro" id="IPR006823">
    <property type="entry name" value="Ceramidase_alk"/>
</dbReference>
<comment type="caution">
    <text evidence="2">The sequence shown here is derived from an EMBL/GenBank/DDBJ whole genome shotgun (WGS) entry which is preliminary data.</text>
</comment>
<name>A0A976FFR0_BRELC</name>
<dbReference type="GeneID" id="94345083"/>
<reference evidence="2 3" key="1">
    <citation type="journal article" date="2021" name="Genome Biol.">
        <title>AFLAP: assembly-free linkage analysis pipeline using k-mers from genome sequencing data.</title>
        <authorList>
            <person name="Fletcher K."/>
            <person name="Zhang L."/>
            <person name="Gil J."/>
            <person name="Han R."/>
            <person name="Cavanaugh K."/>
            <person name="Michelmore R."/>
        </authorList>
    </citation>
    <scope>NUCLEOTIDE SEQUENCE [LARGE SCALE GENOMIC DNA]</scope>
    <source>
        <strain evidence="2 3">SF5</strain>
    </source>
</reference>
<proteinExistence type="predicted"/>
<dbReference type="Proteomes" id="UP000294530">
    <property type="component" value="Unassembled WGS sequence"/>
</dbReference>
<dbReference type="EMBL" id="SHOA02000013">
    <property type="protein sequence ID" value="TDH65524.1"/>
    <property type="molecule type" value="Genomic_DNA"/>
</dbReference>
<dbReference type="Pfam" id="PF04734">
    <property type="entry name" value="Ceramidase_alk"/>
    <property type="match status" value="1"/>
</dbReference>
<dbReference type="PANTHER" id="PTHR12670:SF1">
    <property type="entry name" value="NEUTRAL CERAMIDASE"/>
    <property type="match status" value="1"/>
</dbReference>
<dbReference type="AlphaFoldDB" id="A0A976FFR0"/>
<dbReference type="GO" id="GO:0046514">
    <property type="term" value="P:ceramide catabolic process"/>
    <property type="evidence" value="ECO:0007669"/>
    <property type="project" value="InterPro"/>
</dbReference>
<gene>
    <name evidence="2" type="ORF">CCR75_001308</name>
</gene>
<dbReference type="InterPro" id="IPR031329">
    <property type="entry name" value="NEUT/ALK_ceramidase_N"/>
</dbReference>
<accession>A0A976FFR0</accession>
<dbReference type="OrthoDB" id="191371at2759"/>
<evidence type="ECO:0000313" key="2">
    <source>
        <dbReference type="EMBL" id="TDH65524.1"/>
    </source>
</evidence>
<dbReference type="KEGG" id="blac:94345083"/>
<dbReference type="GO" id="GO:0042759">
    <property type="term" value="P:long-chain fatty acid biosynthetic process"/>
    <property type="evidence" value="ECO:0007669"/>
    <property type="project" value="TreeGrafter"/>
</dbReference>
<dbReference type="GO" id="GO:0005576">
    <property type="term" value="C:extracellular region"/>
    <property type="evidence" value="ECO:0007669"/>
    <property type="project" value="TreeGrafter"/>
</dbReference>
<sequence>MTSSPHSGVSSFKDGVSNCLRIGAAMFDITYPAAEAGMFGYAKVGQLTSNIHMRLRAHAFAFQDLESKGMGVLDYNIPVIASLYNPYSACHYPKTLLKLDQ</sequence>
<feature type="domain" description="Neutral/alkaline non-lysosomal ceramidase N-terminal" evidence="1">
    <location>
        <begin position="21"/>
        <end position="67"/>
    </location>
</feature>
<dbReference type="RefSeq" id="XP_067815023.1">
    <property type="nucleotide sequence ID" value="XM_067959412.1"/>
</dbReference>
<protein>
    <recommendedName>
        <fullName evidence="1">Neutral/alkaline non-lysosomal ceramidase N-terminal domain-containing protein</fullName>
    </recommendedName>
</protein>
<dbReference type="GO" id="GO:0017040">
    <property type="term" value="F:N-acylsphingosine amidohydrolase activity"/>
    <property type="evidence" value="ECO:0007669"/>
    <property type="project" value="InterPro"/>
</dbReference>
<organism evidence="2 3">
    <name type="scientific">Bremia lactucae</name>
    <name type="common">Lettuce downy mildew</name>
    <dbReference type="NCBI Taxonomy" id="4779"/>
    <lineage>
        <taxon>Eukaryota</taxon>
        <taxon>Sar</taxon>
        <taxon>Stramenopiles</taxon>
        <taxon>Oomycota</taxon>
        <taxon>Peronosporomycetes</taxon>
        <taxon>Peronosporales</taxon>
        <taxon>Peronosporaceae</taxon>
        <taxon>Bremia</taxon>
    </lineage>
</organism>
<dbReference type="GO" id="GO:0016020">
    <property type="term" value="C:membrane"/>
    <property type="evidence" value="ECO:0007669"/>
    <property type="project" value="GOC"/>
</dbReference>
<dbReference type="GO" id="GO:0046512">
    <property type="term" value="P:sphingosine biosynthetic process"/>
    <property type="evidence" value="ECO:0007669"/>
    <property type="project" value="TreeGrafter"/>
</dbReference>
<dbReference type="PANTHER" id="PTHR12670">
    <property type="entry name" value="CERAMIDASE"/>
    <property type="match status" value="1"/>
</dbReference>
<evidence type="ECO:0000313" key="3">
    <source>
        <dbReference type="Proteomes" id="UP000294530"/>
    </source>
</evidence>
<keyword evidence="3" id="KW-1185">Reference proteome</keyword>